<keyword evidence="9 12" id="KW-1015">Disulfide bond</keyword>
<dbReference type="GO" id="GO:0005615">
    <property type="term" value="C:extracellular space"/>
    <property type="evidence" value="ECO:0007669"/>
    <property type="project" value="TreeGrafter"/>
</dbReference>
<dbReference type="InterPro" id="IPR029058">
    <property type="entry name" value="AB_hydrolase_fold"/>
</dbReference>
<reference evidence="14" key="1">
    <citation type="journal article" date="2014" name="Nat. Commun.">
        <title>The rainbow trout genome provides novel insights into evolution after whole-genome duplication in vertebrates.</title>
        <authorList>
            <person name="Berthelot C."/>
            <person name="Brunet F."/>
            <person name="Chalopin D."/>
            <person name="Juanchich A."/>
            <person name="Bernard M."/>
            <person name="Noel B."/>
            <person name="Bento P."/>
            <person name="Da Silva C."/>
            <person name="Labadie K."/>
            <person name="Alberti A."/>
            <person name="Aury J.M."/>
            <person name="Louis A."/>
            <person name="Dehais P."/>
            <person name="Bardou P."/>
            <person name="Montfort J."/>
            <person name="Klopp C."/>
            <person name="Cabau C."/>
            <person name="Gaspin C."/>
            <person name="Thorgaard G.H."/>
            <person name="Boussaha M."/>
            <person name="Quillet E."/>
            <person name="Guyomard R."/>
            <person name="Galiana D."/>
            <person name="Bobe J."/>
            <person name="Volff J.N."/>
            <person name="Genet C."/>
            <person name="Wincker P."/>
            <person name="Jaillon O."/>
            <person name="Roest Crollius H."/>
            <person name="Guiguen Y."/>
        </authorList>
    </citation>
    <scope>NUCLEOTIDE SEQUENCE [LARGE SCALE GENOMIC DNA]</scope>
</reference>
<dbReference type="PANTHER" id="PTHR11610:SF165">
    <property type="entry name" value="PANCREATIC LIPASE-RELATED PROTEIN 2"/>
    <property type="match status" value="1"/>
</dbReference>
<dbReference type="GO" id="GO:0016042">
    <property type="term" value="P:lipid catabolic process"/>
    <property type="evidence" value="ECO:0007669"/>
    <property type="project" value="UniProtKB-KW"/>
</dbReference>
<evidence type="ECO:0000256" key="8">
    <source>
        <dbReference type="ARBA" id="ARBA00023098"/>
    </source>
</evidence>
<evidence type="ECO:0000256" key="11">
    <source>
        <dbReference type="RuleBase" id="RU004262"/>
    </source>
</evidence>
<dbReference type="AlphaFoldDB" id="A0A060X0Q0"/>
<dbReference type="SUPFAM" id="SSF53474">
    <property type="entry name" value="alpha/beta-Hydrolases"/>
    <property type="match status" value="1"/>
</dbReference>
<evidence type="ECO:0000256" key="2">
    <source>
        <dbReference type="ARBA" id="ARBA00005189"/>
    </source>
</evidence>
<evidence type="ECO:0000256" key="9">
    <source>
        <dbReference type="ARBA" id="ARBA00023157"/>
    </source>
</evidence>
<feature type="domain" description="Lipase" evidence="13">
    <location>
        <begin position="1"/>
        <end position="164"/>
    </location>
</feature>
<protein>
    <recommendedName>
        <fullName evidence="4 12">Triacylglycerol lipase</fullName>
        <ecNumber evidence="4 12">3.1.1.3</ecNumber>
    </recommendedName>
    <alternativeName>
        <fullName evidence="12">Pancreatic lipase</fullName>
    </alternativeName>
</protein>
<dbReference type="STRING" id="8022.A0A060X0Q0"/>
<keyword evidence="6" id="KW-0378">Hydrolase</keyword>
<reference evidence="14" key="2">
    <citation type="submission" date="2014-03" db="EMBL/GenBank/DDBJ databases">
        <authorList>
            <person name="Genoscope - CEA"/>
        </authorList>
    </citation>
    <scope>NUCLEOTIDE SEQUENCE</scope>
</reference>
<evidence type="ECO:0000256" key="5">
    <source>
        <dbReference type="ARBA" id="ARBA00022525"/>
    </source>
</evidence>
<dbReference type="EC" id="3.1.1.3" evidence="4 12"/>
<keyword evidence="5 12" id="KW-0964">Secreted</keyword>
<dbReference type="Gene3D" id="3.40.50.1820">
    <property type="entry name" value="alpha/beta hydrolase"/>
    <property type="match status" value="1"/>
</dbReference>
<evidence type="ECO:0000259" key="13">
    <source>
        <dbReference type="Pfam" id="PF00151"/>
    </source>
</evidence>
<proteinExistence type="inferred from homology"/>
<evidence type="ECO:0000256" key="6">
    <source>
        <dbReference type="ARBA" id="ARBA00022801"/>
    </source>
</evidence>
<dbReference type="InterPro" id="IPR013818">
    <property type="entry name" value="Lipase"/>
</dbReference>
<sequence length="165" mass="18141">MCKTILTEEEVNCICVDWKKGGELSHTANRAFSVERQHYHSNAHPNTFCHRMSTGRRLAWSTLSDSLGAHTAGEDQQARTRHRAGPSTALLPGPHCHGSLESSNATFVDVIHTDTLPFISYVDKGISQAVGHIDFYPNGGEHMPGCDKNIVSTIVDIDSIWEGEN</sequence>
<dbReference type="EMBL" id="FR904716">
    <property type="protein sequence ID" value="CDQ70435.1"/>
    <property type="molecule type" value="Genomic_DNA"/>
</dbReference>
<dbReference type="Pfam" id="PF00151">
    <property type="entry name" value="Lipase"/>
    <property type="match status" value="1"/>
</dbReference>
<dbReference type="Proteomes" id="UP000193380">
    <property type="component" value="Unassembled WGS sequence"/>
</dbReference>
<comment type="similarity">
    <text evidence="3 11">Belongs to the AB hydrolase superfamily. Lipase family.</text>
</comment>
<evidence type="ECO:0000256" key="7">
    <source>
        <dbReference type="ARBA" id="ARBA00022963"/>
    </source>
</evidence>
<keyword evidence="7 12" id="KW-0442">Lipid degradation</keyword>
<dbReference type="PaxDb" id="8022-A0A060X0Q0"/>
<evidence type="ECO:0000256" key="3">
    <source>
        <dbReference type="ARBA" id="ARBA00010701"/>
    </source>
</evidence>
<comment type="pathway">
    <text evidence="2">Lipid metabolism.</text>
</comment>
<evidence type="ECO:0000313" key="14">
    <source>
        <dbReference type="EMBL" id="CDQ70435.1"/>
    </source>
</evidence>
<dbReference type="GO" id="GO:0004465">
    <property type="term" value="F:lipoprotein lipase activity"/>
    <property type="evidence" value="ECO:0007669"/>
    <property type="project" value="TreeGrafter"/>
</dbReference>
<evidence type="ECO:0000313" key="15">
    <source>
        <dbReference type="Proteomes" id="UP000193380"/>
    </source>
</evidence>
<evidence type="ECO:0000256" key="4">
    <source>
        <dbReference type="ARBA" id="ARBA00013279"/>
    </source>
</evidence>
<name>A0A060X0Q0_ONCMY</name>
<comment type="subcellular location">
    <subcellularLocation>
        <location evidence="1 12">Secreted</location>
    </subcellularLocation>
</comment>
<evidence type="ECO:0000256" key="1">
    <source>
        <dbReference type="ARBA" id="ARBA00004613"/>
    </source>
</evidence>
<evidence type="ECO:0000256" key="12">
    <source>
        <dbReference type="RuleBase" id="RU362046"/>
    </source>
</evidence>
<organism evidence="14 15">
    <name type="scientific">Oncorhynchus mykiss</name>
    <name type="common">Rainbow trout</name>
    <name type="synonym">Salmo gairdneri</name>
    <dbReference type="NCBI Taxonomy" id="8022"/>
    <lineage>
        <taxon>Eukaryota</taxon>
        <taxon>Metazoa</taxon>
        <taxon>Chordata</taxon>
        <taxon>Craniata</taxon>
        <taxon>Vertebrata</taxon>
        <taxon>Euteleostomi</taxon>
        <taxon>Actinopterygii</taxon>
        <taxon>Neopterygii</taxon>
        <taxon>Teleostei</taxon>
        <taxon>Protacanthopterygii</taxon>
        <taxon>Salmoniformes</taxon>
        <taxon>Salmonidae</taxon>
        <taxon>Salmoninae</taxon>
        <taxon>Oncorhynchus</taxon>
    </lineage>
</organism>
<evidence type="ECO:0000256" key="10">
    <source>
        <dbReference type="ARBA" id="ARBA00023369"/>
    </source>
</evidence>
<comment type="catalytic activity">
    <reaction evidence="10">
        <text>a triacylglycerol + H2O = a diacylglycerol + a fatty acid + H(+)</text>
        <dbReference type="Rhea" id="RHEA:12044"/>
        <dbReference type="ChEBI" id="CHEBI:15377"/>
        <dbReference type="ChEBI" id="CHEBI:15378"/>
        <dbReference type="ChEBI" id="CHEBI:17855"/>
        <dbReference type="ChEBI" id="CHEBI:18035"/>
        <dbReference type="ChEBI" id="CHEBI:28868"/>
        <dbReference type="EC" id="3.1.1.3"/>
    </reaction>
    <physiologicalReaction direction="left-to-right" evidence="10">
        <dbReference type="Rhea" id="RHEA:12045"/>
    </physiologicalReaction>
</comment>
<gene>
    <name evidence="14" type="ORF">GSONMT00020904001</name>
</gene>
<keyword evidence="8 12" id="KW-0443">Lipid metabolism</keyword>
<dbReference type="PANTHER" id="PTHR11610">
    <property type="entry name" value="LIPASE"/>
    <property type="match status" value="1"/>
</dbReference>
<accession>A0A060X0Q0</accession>
<dbReference type="InterPro" id="IPR000734">
    <property type="entry name" value="TAG_lipase"/>
</dbReference>
<dbReference type="PRINTS" id="PR00823">
    <property type="entry name" value="PANCLIPASE"/>
</dbReference>
<dbReference type="InterPro" id="IPR002331">
    <property type="entry name" value="Lipase_panc"/>
</dbReference>